<accession>A0A518HJD4</accession>
<reference evidence="2 3" key="1">
    <citation type="submission" date="2019-03" db="EMBL/GenBank/DDBJ databases">
        <title>Deep-cultivation of Planctomycetes and their phenomic and genomic characterization uncovers novel biology.</title>
        <authorList>
            <person name="Wiegand S."/>
            <person name="Jogler M."/>
            <person name="Boedeker C."/>
            <person name="Pinto D."/>
            <person name="Vollmers J."/>
            <person name="Rivas-Marin E."/>
            <person name="Kohn T."/>
            <person name="Peeters S.H."/>
            <person name="Heuer A."/>
            <person name="Rast P."/>
            <person name="Oberbeckmann S."/>
            <person name="Bunk B."/>
            <person name="Jeske O."/>
            <person name="Meyerdierks A."/>
            <person name="Storesund J.E."/>
            <person name="Kallscheuer N."/>
            <person name="Luecker S."/>
            <person name="Lage O.M."/>
            <person name="Pohl T."/>
            <person name="Merkel B.J."/>
            <person name="Hornburger P."/>
            <person name="Mueller R.-W."/>
            <person name="Bruemmer F."/>
            <person name="Labrenz M."/>
            <person name="Spormann A.M."/>
            <person name="Op den Camp H."/>
            <person name="Overmann J."/>
            <person name="Amann R."/>
            <person name="Jetten M.S.M."/>
            <person name="Mascher T."/>
            <person name="Medema M.H."/>
            <person name="Devos D.P."/>
            <person name="Kaster A.-K."/>
            <person name="Ovreas L."/>
            <person name="Rohde M."/>
            <person name="Galperin M.Y."/>
            <person name="Jogler C."/>
        </authorList>
    </citation>
    <scope>NUCLEOTIDE SEQUENCE [LARGE SCALE GENOMIC DNA]</scope>
    <source>
        <strain evidence="2 3">Enr13</strain>
    </source>
</reference>
<feature type="domain" description="Glycosyltransferase 2-like" evidence="1">
    <location>
        <begin position="359"/>
        <end position="482"/>
    </location>
</feature>
<dbReference type="EC" id="2.4.1.-" evidence="2"/>
<keyword evidence="2" id="KW-0328">Glycosyltransferase</keyword>
<gene>
    <name evidence="2" type="ORF">Enr13x_08030</name>
</gene>
<protein>
    <submittedName>
        <fullName evidence="2">PGL/p-HBAD biosynthesis glycosyltransferase</fullName>
        <ecNumber evidence="2">2.4.1.-</ecNumber>
    </submittedName>
</protein>
<dbReference type="CDD" id="cd06433">
    <property type="entry name" value="GT_2_WfgS_like"/>
    <property type="match status" value="1"/>
</dbReference>
<keyword evidence="2" id="KW-0808">Transferase</keyword>
<dbReference type="RefSeq" id="WP_145384759.1">
    <property type="nucleotide sequence ID" value="NZ_CP037423.1"/>
</dbReference>
<organism evidence="2 3">
    <name type="scientific">Stieleria neptunia</name>
    <dbReference type="NCBI Taxonomy" id="2527979"/>
    <lineage>
        <taxon>Bacteria</taxon>
        <taxon>Pseudomonadati</taxon>
        <taxon>Planctomycetota</taxon>
        <taxon>Planctomycetia</taxon>
        <taxon>Pirellulales</taxon>
        <taxon>Pirellulaceae</taxon>
        <taxon>Stieleria</taxon>
    </lineage>
</organism>
<dbReference type="Pfam" id="PF00535">
    <property type="entry name" value="Glycos_transf_2"/>
    <property type="match status" value="2"/>
</dbReference>
<dbReference type="EMBL" id="CP037423">
    <property type="protein sequence ID" value="QDV40965.1"/>
    <property type="molecule type" value="Genomic_DNA"/>
</dbReference>
<dbReference type="InterPro" id="IPR050834">
    <property type="entry name" value="Glycosyltransf_2"/>
</dbReference>
<dbReference type="InterPro" id="IPR029044">
    <property type="entry name" value="Nucleotide-diphossugar_trans"/>
</dbReference>
<dbReference type="PANTHER" id="PTHR43685">
    <property type="entry name" value="GLYCOSYLTRANSFERASE"/>
    <property type="match status" value="1"/>
</dbReference>
<dbReference type="GO" id="GO:0016757">
    <property type="term" value="F:glycosyltransferase activity"/>
    <property type="evidence" value="ECO:0007669"/>
    <property type="project" value="UniProtKB-KW"/>
</dbReference>
<dbReference type="KEGG" id="snep:Enr13x_08030"/>
<dbReference type="OrthoDB" id="9784574at2"/>
<dbReference type="InterPro" id="IPR001173">
    <property type="entry name" value="Glyco_trans_2-like"/>
</dbReference>
<keyword evidence="3" id="KW-1185">Reference proteome</keyword>
<dbReference type="AlphaFoldDB" id="A0A518HJD4"/>
<feature type="domain" description="Glycosyltransferase 2-like" evidence="1">
    <location>
        <begin position="5"/>
        <end position="156"/>
    </location>
</feature>
<sequence>MLSFSIITPTLGKSRFLAETLESVSTQACSERPTEHLLVASPLLESLATISDPDLHSRVIQASPAGSADAFNRGLEQAKGELVGCLSDDDVYLPGALKRVKTVFETHPEVDLVYGGIEQIDEDSVAYRRRIPRHMNQRRLIKKCTSWHPSLFFRRRVLDQVGMLDNSLEYCCWYDFVIRCYQQGIVSLCVKDCLAGKRRHRGNRQFGVTSLAVQTARAMEQARLLARHLGAVPDGVALRVGHFHAAQQEIDPLSAGYDAAVLQNAIKVKQSLDADPAKTGIRSQAAKLRLQATHIRLQASHSLKYPRVLTRFMPDYFGPRIRNFFRSRLFQLQQHAPRAVRLINDTPQIPSTDRLSIGIVTPNYNTGEFLQRTIESVVRQQFPLLQYVVQDGGSTDSSVEIIKRHATQLHHWDSRPDSGQTQAINRGISHIDTDIMAYLNSDDILLPGSLSFVSEYFRRNPKVDVIYGHRLIIDGNDQEIGRWILPKHDDHAIKFADYIPQETMFWRRSAWNAVGATMDESFQFAMDWDLILRFRAAGMNFVRVPRFLGAFRVIETQKTQVLLETLGATEMNRLRRRELGHIPTTREMRRAIRPYRFRQWVQHHTHTLLEPAVR</sequence>
<evidence type="ECO:0000313" key="3">
    <source>
        <dbReference type="Proteomes" id="UP000319004"/>
    </source>
</evidence>
<name>A0A518HJD4_9BACT</name>
<dbReference type="Gene3D" id="3.90.550.10">
    <property type="entry name" value="Spore Coat Polysaccharide Biosynthesis Protein SpsA, Chain A"/>
    <property type="match status" value="2"/>
</dbReference>
<dbReference type="PANTHER" id="PTHR43685:SF11">
    <property type="entry name" value="GLYCOSYLTRANSFERASE TAGX-RELATED"/>
    <property type="match status" value="1"/>
</dbReference>
<dbReference type="Proteomes" id="UP000319004">
    <property type="component" value="Chromosome"/>
</dbReference>
<proteinExistence type="predicted"/>
<evidence type="ECO:0000259" key="1">
    <source>
        <dbReference type="Pfam" id="PF00535"/>
    </source>
</evidence>
<dbReference type="SUPFAM" id="SSF53448">
    <property type="entry name" value="Nucleotide-diphospho-sugar transferases"/>
    <property type="match status" value="2"/>
</dbReference>
<evidence type="ECO:0000313" key="2">
    <source>
        <dbReference type="EMBL" id="QDV40965.1"/>
    </source>
</evidence>